<protein>
    <recommendedName>
        <fullName evidence="4">Ig-like domain-containing protein</fullName>
    </recommendedName>
</protein>
<feature type="signal peptide" evidence="1">
    <location>
        <begin position="1"/>
        <end position="23"/>
    </location>
</feature>
<organism evidence="2 3">
    <name type="scientific">Holothuria leucospilota</name>
    <name type="common">Black long sea cucumber</name>
    <name type="synonym">Mertensiothuria leucospilota</name>
    <dbReference type="NCBI Taxonomy" id="206669"/>
    <lineage>
        <taxon>Eukaryota</taxon>
        <taxon>Metazoa</taxon>
        <taxon>Echinodermata</taxon>
        <taxon>Eleutherozoa</taxon>
        <taxon>Echinozoa</taxon>
        <taxon>Holothuroidea</taxon>
        <taxon>Aspidochirotacea</taxon>
        <taxon>Aspidochirotida</taxon>
        <taxon>Holothuriidae</taxon>
        <taxon>Holothuria</taxon>
    </lineage>
</organism>
<keyword evidence="3" id="KW-1185">Reference proteome</keyword>
<reference evidence="2" key="1">
    <citation type="submission" date="2021-10" db="EMBL/GenBank/DDBJ databases">
        <title>Tropical sea cucumber genome reveals ecological adaptation and Cuvierian tubules defense mechanism.</title>
        <authorList>
            <person name="Chen T."/>
        </authorList>
    </citation>
    <scope>NUCLEOTIDE SEQUENCE</scope>
    <source>
        <strain evidence="2">Nanhai2018</strain>
        <tissue evidence="2">Muscle</tissue>
    </source>
</reference>
<sequence>METNQRYSILVKLFVIFTMQCLGTSQDQLKFKLQGRKTFKTGIRQYTTFQANTSRDVVCSTSLNVWNVSPEFTLLKEKVKINDVSDKHLSSISQKFHNSEEIKGNYSCRLNIKFEAHGRIYLSYTREENFNVQRRVNAEQCTTDVGQAGFEGERVTLICTRGKIRNKRKALVPNVNLSYRAIRSYSCVTGDIWNTTCDFSSIQIFPFLKVEISPSLFTSDSRLEFTCTSTPTRLMYWGVWGSNGDILNLDQYNTSLLVDTNITIKHVAQKSILHIAEAIPGWHCLVKRFFYFSKFLSSLSPLTLGGCWGIGSLPPSGA</sequence>
<accession>A0A9Q1BQC7</accession>
<dbReference type="Proteomes" id="UP001152320">
    <property type="component" value="Chromosome 13"/>
</dbReference>
<evidence type="ECO:0008006" key="4">
    <source>
        <dbReference type="Google" id="ProtNLM"/>
    </source>
</evidence>
<dbReference type="AlphaFoldDB" id="A0A9Q1BQC7"/>
<proteinExistence type="predicted"/>
<evidence type="ECO:0000313" key="2">
    <source>
        <dbReference type="EMBL" id="KAJ8030850.1"/>
    </source>
</evidence>
<feature type="chain" id="PRO_5040230965" description="Ig-like domain-containing protein" evidence="1">
    <location>
        <begin position="24"/>
        <end position="318"/>
    </location>
</feature>
<evidence type="ECO:0000313" key="3">
    <source>
        <dbReference type="Proteomes" id="UP001152320"/>
    </source>
</evidence>
<evidence type="ECO:0000256" key="1">
    <source>
        <dbReference type="SAM" id="SignalP"/>
    </source>
</evidence>
<keyword evidence="1" id="KW-0732">Signal</keyword>
<comment type="caution">
    <text evidence="2">The sequence shown here is derived from an EMBL/GenBank/DDBJ whole genome shotgun (WGS) entry which is preliminary data.</text>
</comment>
<gene>
    <name evidence="2" type="ORF">HOLleu_27387</name>
</gene>
<dbReference type="EMBL" id="JAIZAY010000013">
    <property type="protein sequence ID" value="KAJ8030850.1"/>
    <property type="molecule type" value="Genomic_DNA"/>
</dbReference>
<name>A0A9Q1BQC7_HOLLE</name>